<dbReference type="STRING" id="1035309.A0A2C5WSM6"/>
<evidence type="ECO:0000256" key="1">
    <source>
        <dbReference type="SAM" id="MobiDB-lite"/>
    </source>
</evidence>
<evidence type="ECO:0000259" key="2">
    <source>
        <dbReference type="Pfam" id="PF17667"/>
    </source>
</evidence>
<proteinExistence type="predicted"/>
<dbReference type="EMBL" id="APWK03000229">
    <property type="protein sequence ID" value="PHH49257.1"/>
    <property type="molecule type" value="Genomic_DNA"/>
</dbReference>
<accession>A0A2C5WSM6</accession>
<name>A0A2C5WSM6_9PEZI</name>
<evidence type="ECO:0000313" key="4">
    <source>
        <dbReference type="Proteomes" id="UP000222788"/>
    </source>
</evidence>
<reference evidence="3 4" key="2">
    <citation type="journal article" date="2013" name="IMA Fungus">
        <title>IMA Genome-F 1: Ceratocystis fimbriata: Draft nuclear genome sequence for the plant pathogen, Ceratocystis fimbriata.</title>
        <authorList>
            <person name="Wilken P.M."/>
            <person name="Steenkamp E.T."/>
            <person name="Wingfield M.J."/>
            <person name="de Beer Z.W."/>
            <person name="Wingfield B.D."/>
        </authorList>
    </citation>
    <scope>NUCLEOTIDE SEQUENCE [LARGE SCALE GENOMIC DNA]</scope>
    <source>
        <strain evidence="3 4">CBS 114723</strain>
    </source>
</reference>
<sequence length="445" mass="50416">MANQSPSEIIENHPIGKGLDAFRASFNSICEDRSILCSLDALDQLDPEDSQTLVINLLATVQTFTASRFLPSKTGHTSLRTDVIRLSSTVDSTDFNFDCVKPLLKSALADETDDTLLWDQVYQAVTEHTPPPRLVASSIQQTPWLRNTSSFANSSEHRKYVDDVLKEELGSMYVGLCKFHETYFGNVADLETASETFFKQCQEGSNPLFDEGWSGWPKDAKQDDVLSWFADFTEKLSIFAEGSKSTSTRQRRPLAKPNEPIDGSIGKRKMDVGFVNDPAASKDSRCHWSQILVPGELKKQREGSSGAKGKTGTRAFMAIGVLLGEQHSFMHDLESFFWVLFWICIHYNTPNESRVVPKFDKWNYADMEELAISKTGVVAIERDFLKIAEVNFTPYYHPFIPWVNRLRRIVFPNGERWVREDKGLYTRMREILLEAGKDPDVLADK</sequence>
<gene>
    <name evidence="3" type="ORF">CFIMG_005936RA</name>
</gene>
<feature type="domain" description="Fungal-type protein kinase" evidence="2">
    <location>
        <begin position="302"/>
        <end position="344"/>
    </location>
</feature>
<dbReference type="PANTHER" id="PTHR38248">
    <property type="entry name" value="FUNK1 6"/>
    <property type="match status" value="1"/>
</dbReference>
<keyword evidence="4" id="KW-1185">Reference proteome</keyword>
<dbReference type="AlphaFoldDB" id="A0A2C5WSM6"/>
<dbReference type="Proteomes" id="UP000222788">
    <property type="component" value="Unassembled WGS sequence"/>
</dbReference>
<dbReference type="OrthoDB" id="5584477at2759"/>
<protein>
    <recommendedName>
        <fullName evidence="2">Fungal-type protein kinase domain-containing protein</fullName>
    </recommendedName>
</protein>
<feature type="region of interest" description="Disordered" evidence="1">
    <location>
        <begin position="243"/>
        <end position="262"/>
    </location>
</feature>
<organism evidence="3 4">
    <name type="scientific">Ceratocystis fimbriata CBS 114723</name>
    <dbReference type="NCBI Taxonomy" id="1035309"/>
    <lineage>
        <taxon>Eukaryota</taxon>
        <taxon>Fungi</taxon>
        <taxon>Dikarya</taxon>
        <taxon>Ascomycota</taxon>
        <taxon>Pezizomycotina</taxon>
        <taxon>Sordariomycetes</taxon>
        <taxon>Hypocreomycetidae</taxon>
        <taxon>Microascales</taxon>
        <taxon>Ceratocystidaceae</taxon>
        <taxon>Ceratocystis</taxon>
    </lineage>
</organism>
<dbReference type="Pfam" id="PF17667">
    <property type="entry name" value="Pkinase_fungal"/>
    <property type="match status" value="1"/>
</dbReference>
<comment type="caution">
    <text evidence="3">The sequence shown here is derived from an EMBL/GenBank/DDBJ whole genome shotgun (WGS) entry which is preliminary data.</text>
</comment>
<reference evidence="3 4" key="1">
    <citation type="journal article" date="2013" name="Fungal Biol.">
        <title>Analysis of microsatellite markers in the genome of the plant pathogen Ceratocystis fimbriata.</title>
        <authorList>
            <person name="Simpson M.C."/>
            <person name="Wilken P.M."/>
            <person name="Coetzee M.P."/>
            <person name="Wingfield M.J."/>
            <person name="Wingfield B.D."/>
        </authorList>
    </citation>
    <scope>NUCLEOTIDE SEQUENCE [LARGE SCALE GENOMIC DNA]</scope>
    <source>
        <strain evidence="3 4">CBS 114723</strain>
    </source>
</reference>
<dbReference type="PANTHER" id="PTHR38248:SF2">
    <property type="entry name" value="FUNK1 11"/>
    <property type="match status" value="1"/>
</dbReference>
<evidence type="ECO:0000313" key="3">
    <source>
        <dbReference type="EMBL" id="PHH49257.1"/>
    </source>
</evidence>
<dbReference type="InterPro" id="IPR040976">
    <property type="entry name" value="Pkinase_fungal"/>
</dbReference>